<dbReference type="Pfam" id="PF22606">
    <property type="entry name" value="Cdc6-ORC-like_ATPase_lid"/>
    <property type="match status" value="1"/>
</dbReference>
<dbReference type="InterPro" id="IPR036390">
    <property type="entry name" value="WH_DNA-bd_sf"/>
</dbReference>
<comment type="similarity">
    <text evidence="2 8">Belongs to the CDC6/cdc18 family.</text>
</comment>
<evidence type="ECO:0000256" key="8">
    <source>
        <dbReference type="PIRNR" id="PIRNR001767"/>
    </source>
</evidence>
<dbReference type="GO" id="GO:0005634">
    <property type="term" value="C:nucleus"/>
    <property type="evidence" value="ECO:0007669"/>
    <property type="project" value="UniProtKB-SubCell"/>
</dbReference>
<evidence type="ECO:0000313" key="11">
    <source>
        <dbReference type="Proteomes" id="UP000504604"/>
    </source>
</evidence>
<sequence length="509" mass="56839">MPTVAGRRSSRAEDPRAEIGIAATPKKGRLRSDNGLTESPMRKSPRFCNQSSPNSPVKVNVEKCVKTLKNFSRSAQEQKLSENLLEKPIWDPRDVEQLRAVKEALHVSTAPTTVVCREDEQNRILDFCKKCTQQEKSGSLYVCGCPGTGKSLSMEKVKEILVNWANEEDIQPPDILTINCTSLTNTTEIFSKILGQSHPQKKPDRSSSSLQVLRNMYSQKHLPGTKMILVIADELDYLITKDRAVLHDLFMLTTMPFSKCILLGIANAIDLADRFIPKLQSLNCKPMVITFRAYSKDQIITILQERLRELPYSVFQPQALELCARRVAAASGDMRKALSVCRSAIEMLEAERRDAISNLSLSLLERIEDQQKPAACGTVKNQLNNMVRIDHVAAALSKTFKSPVVDTIQSLPQHQQIILCSAVKLFRGGKKDTTIGELNKFYVDVCKSTLIPPVGIVELASMCRVLDDQGILKLGQSREEKLKRVALKVDGADIAFALQGIRFFRNCLQ</sequence>
<dbReference type="KEGG" id="sind:105157970"/>
<dbReference type="PIRSF" id="PIRSF001767">
    <property type="entry name" value="Cdc6"/>
    <property type="match status" value="1"/>
</dbReference>
<dbReference type="FunFam" id="3.40.50.300:FF:000547">
    <property type="entry name" value="Cell division control protein"/>
    <property type="match status" value="1"/>
</dbReference>
<dbReference type="InterPro" id="IPR016314">
    <property type="entry name" value="Cdc6/18"/>
</dbReference>
<dbReference type="Pfam" id="PF13401">
    <property type="entry name" value="AAA_22"/>
    <property type="match status" value="1"/>
</dbReference>
<dbReference type="InterPro" id="IPR015163">
    <property type="entry name" value="Cdc6_C"/>
</dbReference>
<evidence type="ECO:0000256" key="4">
    <source>
        <dbReference type="ARBA" id="ARBA00022618"/>
    </source>
</evidence>
<dbReference type="Pfam" id="PF09079">
    <property type="entry name" value="WHD_Cdc6"/>
    <property type="match status" value="1"/>
</dbReference>
<dbReference type="InterPro" id="IPR049945">
    <property type="entry name" value="AAA_22"/>
</dbReference>
<proteinExistence type="inferred from homology"/>
<dbReference type="Gene3D" id="1.10.8.60">
    <property type="match status" value="1"/>
</dbReference>
<dbReference type="GO" id="GO:0003688">
    <property type="term" value="F:DNA replication origin binding"/>
    <property type="evidence" value="ECO:0007669"/>
    <property type="project" value="TreeGrafter"/>
</dbReference>
<dbReference type="OrthoDB" id="1926878at2759"/>
<accession>A0A6I9SR64</accession>
<dbReference type="Proteomes" id="UP000504604">
    <property type="component" value="Linkage group LG3"/>
</dbReference>
<dbReference type="InParanoid" id="A0A6I9SR64"/>
<dbReference type="GO" id="GO:0033314">
    <property type="term" value="P:mitotic DNA replication checkpoint signaling"/>
    <property type="evidence" value="ECO:0007669"/>
    <property type="project" value="TreeGrafter"/>
</dbReference>
<reference evidence="12" key="1">
    <citation type="submission" date="2025-08" db="UniProtKB">
        <authorList>
            <consortium name="RefSeq"/>
        </authorList>
    </citation>
    <scope>IDENTIFICATION</scope>
</reference>
<dbReference type="SUPFAM" id="SSF46785">
    <property type="entry name" value="Winged helix' DNA-binding domain"/>
    <property type="match status" value="1"/>
</dbReference>
<organism evidence="11 12">
    <name type="scientific">Sesamum indicum</name>
    <name type="common">Oriental sesame</name>
    <name type="synonym">Sesamum orientale</name>
    <dbReference type="NCBI Taxonomy" id="4182"/>
    <lineage>
        <taxon>Eukaryota</taxon>
        <taxon>Viridiplantae</taxon>
        <taxon>Streptophyta</taxon>
        <taxon>Embryophyta</taxon>
        <taxon>Tracheophyta</taxon>
        <taxon>Spermatophyta</taxon>
        <taxon>Magnoliopsida</taxon>
        <taxon>eudicotyledons</taxon>
        <taxon>Gunneridae</taxon>
        <taxon>Pentapetalae</taxon>
        <taxon>asterids</taxon>
        <taxon>lamiids</taxon>
        <taxon>Lamiales</taxon>
        <taxon>Pedaliaceae</taxon>
        <taxon>Sesamum</taxon>
    </lineage>
</organism>
<evidence type="ECO:0000256" key="7">
    <source>
        <dbReference type="ARBA" id="ARBA00023306"/>
    </source>
</evidence>
<dbReference type="FunCoup" id="A0A6I9SR64">
    <property type="interactions" value="1986"/>
</dbReference>
<keyword evidence="11" id="KW-1185">Reference proteome</keyword>
<dbReference type="InterPro" id="IPR036388">
    <property type="entry name" value="WH-like_DNA-bd_sf"/>
</dbReference>
<dbReference type="GeneID" id="105157970"/>
<protein>
    <recommendedName>
        <fullName evidence="8">Cell division control protein</fullName>
    </recommendedName>
</protein>
<feature type="domain" description="Cdc6 C-terminal" evidence="10">
    <location>
        <begin position="419"/>
        <end position="498"/>
    </location>
</feature>
<dbReference type="PANTHER" id="PTHR10763">
    <property type="entry name" value="CELL DIVISION CONTROL PROTEIN 6-RELATED"/>
    <property type="match status" value="1"/>
</dbReference>
<dbReference type="PANTHER" id="PTHR10763:SF26">
    <property type="entry name" value="CELL DIVISION CONTROL PROTEIN 6 HOMOLOG"/>
    <property type="match status" value="1"/>
</dbReference>
<feature type="region of interest" description="Disordered" evidence="9">
    <location>
        <begin position="1"/>
        <end position="55"/>
    </location>
</feature>
<evidence type="ECO:0000256" key="2">
    <source>
        <dbReference type="ARBA" id="ARBA00006184"/>
    </source>
</evidence>
<dbReference type="FunFam" id="1.10.8.60:FF:000102">
    <property type="entry name" value="Cell division control protein"/>
    <property type="match status" value="1"/>
</dbReference>
<comment type="subcellular location">
    <subcellularLocation>
        <location evidence="1">Nucleus</location>
    </subcellularLocation>
</comment>
<dbReference type="Gene3D" id="1.10.10.10">
    <property type="entry name" value="Winged helix-like DNA-binding domain superfamily/Winged helix DNA-binding domain"/>
    <property type="match status" value="1"/>
</dbReference>
<dbReference type="GO" id="GO:0051301">
    <property type="term" value="P:cell division"/>
    <property type="evidence" value="ECO:0007669"/>
    <property type="project" value="UniProtKB-UniRule"/>
</dbReference>
<evidence type="ECO:0000256" key="3">
    <source>
        <dbReference type="ARBA" id="ARBA00008894"/>
    </source>
</evidence>
<gene>
    <name evidence="12" type="primary">LOC105157970</name>
</gene>
<dbReference type="CDD" id="cd08768">
    <property type="entry name" value="Cdc6_C"/>
    <property type="match status" value="1"/>
</dbReference>
<dbReference type="InterPro" id="IPR054425">
    <property type="entry name" value="Cdc6_ORC1-like_ATPase_lid"/>
</dbReference>
<dbReference type="InterPro" id="IPR027417">
    <property type="entry name" value="P-loop_NTPase"/>
</dbReference>
<keyword evidence="7" id="KW-0131">Cell cycle</keyword>
<evidence type="ECO:0000259" key="10">
    <source>
        <dbReference type="SMART" id="SM01074"/>
    </source>
</evidence>
<keyword evidence="4 12" id="KW-0132">Cell division</keyword>
<comment type="similarity">
    <text evidence="3">Belongs to the disease resistance NB-LRR family.</text>
</comment>
<name>A0A6I9SR64_SESIN</name>
<dbReference type="GO" id="GO:0006270">
    <property type="term" value="P:DNA replication initiation"/>
    <property type="evidence" value="ECO:0007669"/>
    <property type="project" value="UniProtKB-UniRule"/>
</dbReference>
<evidence type="ECO:0000256" key="1">
    <source>
        <dbReference type="ARBA" id="ARBA00004123"/>
    </source>
</evidence>
<dbReference type="Gene3D" id="3.40.50.300">
    <property type="entry name" value="P-loop containing nucleotide triphosphate hydrolases"/>
    <property type="match status" value="1"/>
</dbReference>
<evidence type="ECO:0000256" key="9">
    <source>
        <dbReference type="SAM" id="MobiDB-lite"/>
    </source>
</evidence>
<dbReference type="SMART" id="SM01074">
    <property type="entry name" value="Cdc6_C"/>
    <property type="match status" value="1"/>
</dbReference>
<dbReference type="GO" id="GO:0016887">
    <property type="term" value="F:ATP hydrolysis activity"/>
    <property type="evidence" value="ECO:0007669"/>
    <property type="project" value="InterPro"/>
</dbReference>
<keyword evidence="5" id="KW-0235">DNA replication</keyword>
<evidence type="ECO:0000256" key="6">
    <source>
        <dbReference type="ARBA" id="ARBA00023242"/>
    </source>
</evidence>
<dbReference type="InterPro" id="IPR050311">
    <property type="entry name" value="ORC1/CDC6"/>
</dbReference>
<evidence type="ECO:0000313" key="12">
    <source>
        <dbReference type="RefSeq" id="XP_011072840.1"/>
    </source>
</evidence>
<dbReference type="AlphaFoldDB" id="A0A6I9SR64"/>
<dbReference type="RefSeq" id="XP_011072840.1">
    <property type="nucleotide sequence ID" value="XM_011074538.2"/>
</dbReference>
<dbReference type="FunFam" id="1.10.10.10:FF:000686">
    <property type="entry name" value="Cell division control protein"/>
    <property type="match status" value="1"/>
</dbReference>
<dbReference type="SUPFAM" id="SSF52540">
    <property type="entry name" value="P-loop containing nucleoside triphosphate hydrolases"/>
    <property type="match status" value="1"/>
</dbReference>
<keyword evidence="6" id="KW-0539">Nucleus</keyword>
<evidence type="ECO:0000256" key="5">
    <source>
        <dbReference type="ARBA" id="ARBA00022705"/>
    </source>
</evidence>